<dbReference type="InterPro" id="IPR032807">
    <property type="entry name" value="GNVR"/>
</dbReference>
<feature type="domain" description="Polysaccharide chain length determinant N-terminal" evidence="17">
    <location>
        <begin position="20"/>
        <end position="116"/>
    </location>
</feature>
<evidence type="ECO:0000256" key="7">
    <source>
        <dbReference type="ARBA" id="ARBA00022679"/>
    </source>
</evidence>
<evidence type="ECO:0000256" key="15">
    <source>
        <dbReference type="ARBA" id="ARBA00051245"/>
    </source>
</evidence>
<keyword evidence="13 16" id="KW-0472">Membrane</keyword>
<evidence type="ECO:0000256" key="5">
    <source>
        <dbReference type="ARBA" id="ARBA00022475"/>
    </source>
</evidence>
<dbReference type="Pfam" id="PF13614">
    <property type="entry name" value="AAA_31"/>
    <property type="match status" value="1"/>
</dbReference>
<dbReference type="PANTHER" id="PTHR32309">
    <property type="entry name" value="TYROSINE-PROTEIN KINASE"/>
    <property type="match status" value="1"/>
</dbReference>
<evidence type="ECO:0000313" key="21">
    <source>
        <dbReference type="Proteomes" id="UP000317010"/>
    </source>
</evidence>
<evidence type="ECO:0000259" key="17">
    <source>
        <dbReference type="Pfam" id="PF02706"/>
    </source>
</evidence>
<keyword evidence="10" id="KW-0418">Kinase</keyword>
<keyword evidence="21" id="KW-1185">Reference proteome</keyword>
<keyword evidence="6" id="KW-0997">Cell inner membrane</keyword>
<dbReference type="InterPro" id="IPR050445">
    <property type="entry name" value="Bact_polysacc_biosynth/exp"/>
</dbReference>
<comment type="catalytic activity">
    <reaction evidence="15">
        <text>L-tyrosyl-[protein] + ATP = O-phospho-L-tyrosyl-[protein] + ADP + H(+)</text>
        <dbReference type="Rhea" id="RHEA:10596"/>
        <dbReference type="Rhea" id="RHEA-COMP:10136"/>
        <dbReference type="Rhea" id="RHEA-COMP:20101"/>
        <dbReference type="ChEBI" id="CHEBI:15378"/>
        <dbReference type="ChEBI" id="CHEBI:30616"/>
        <dbReference type="ChEBI" id="CHEBI:46858"/>
        <dbReference type="ChEBI" id="CHEBI:61978"/>
        <dbReference type="ChEBI" id="CHEBI:456216"/>
        <dbReference type="EC" id="2.7.10.2"/>
    </reaction>
</comment>
<evidence type="ECO:0000256" key="3">
    <source>
        <dbReference type="ARBA" id="ARBA00008883"/>
    </source>
</evidence>
<dbReference type="OrthoDB" id="9794577at2"/>
<evidence type="ECO:0000313" key="20">
    <source>
        <dbReference type="EMBL" id="TWJ04613.1"/>
    </source>
</evidence>
<comment type="subcellular location">
    <subcellularLocation>
        <location evidence="1">Cell inner membrane</location>
        <topology evidence="1">Multi-pass membrane protein</topology>
    </subcellularLocation>
</comment>
<evidence type="ECO:0000256" key="9">
    <source>
        <dbReference type="ARBA" id="ARBA00022741"/>
    </source>
</evidence>
<feature type="transmembrane region" description="Helical" evidence="16">
    <location>
        <begin position="34"/>
        <end position="54"/>
    </location>
</feature>
<evidence type="ECO:0000256" key="12">
    <source>
        <dbReference type="ARBA" id="ARBA00022989"/>
    </source>
</evidence>
<protein>
    <recommendedName>
        <fullName evidence="4">non-specific protein-tyrosine kinase</fullName>
        <ecNumber evidence="4">2.7.10.2</ecNumber>
    </recommendedName>
</protein>
<keyword evidence="9" id="KW-0547">Nucleotide-binding</keyword>
<organism evidence="20 21">
    <name type="scientific">Mucilaginibacter frigoritolerans</name>
    <dbReference type="NCBI Taxonomy" id="652788"/>
    <lineage>
        <taxon>Bacteria</taxon>
        <taxon>Pseudomonadati</taxon>
        <taxon>Bacteroidota</taxon>
        <taxon>Sphingobacteriia</taxon>
        <taxon>Sphingobacteriales</taxon>
        <taxon>Sphingobacteriaceae</taxon>
        <taxon>Mucilaginibacter</taxon>
    </lineage>
</organism>
<dbReference type="RefSeq" id="WP_144908968.1">
    <property type="nucleotide sequence ID" value="NZ_VLLI01000001.1"/>
</dbReference>
<dbReference type="EC" id="2.7.10.2" evidence="4"/>
<evidence type="ECO:0000259" key="19">
    <source>
        <dbReference type="Pfam" id="PF13807"/>
    </source>
</evidence>
<feature type="transmembrane region" description="Helical" evidence="16">
    <location>
        <begin position="496"/>
        <end position="515"/>
    </location>
</feature>
<keyword evidence="8 16" id="KW-0812">Transmembrane</keyword>
<evidence type="ECO:0000256" key="6">
    <source>
        <dbReference type="ARBA" id="ARBA00022519"/>
    </source>
</evidence>
<evidence type="ECO:0000256" key="1">
    <source>
        <dbReference type="ARBA" id="ARBA00004429"/>
    </source>
</evidence>
<evidence type="ECO:0000256" key="10">
    <source>
        <dbReference type="ARBA" id="ARBA00022777"/>
    </source>
</evidence>
<evidence type="ECO:0000256" key="16">
    <source>
        <dbReference type="SAM" id="Phobius"/>
    </source>
</evidence>
<dbReference type="InterPro" id="IPR003856">
    <property type="entry name" value="LPS_length_determ_N"/>
</dbReference>
<evidence type="ECO:0000256" key="11">
    <source>
        <dbReference type="ARBA" id="ARBA00022840"/>
    </source>
</evidence>
<keyword evidence="14" id="KW-0829">Tyrosine-protein kinase</keyword>
<dbReference type="InterPro" id="IPR027417">
    <property type="entry name" value="P-loop_NTPase"/>
</dbReference>
<comment type="caution">
    <text evidence="20">The sequence shown here is derived from an EMBL/GenBank/DDBJ whole genome shotgun (WGS) entry which is preliminary data.</text>
</comment>
<dbReference type="InterPro" id="IPR025669">
    <property type="entry name" value="AAA_dom"/>
</dbReference>
<name>A0A562UFU0_9SPHI</name>
<evidence type="ECO:0000256" key="4">
    <source>
        <dbReference type="ARBA" id="ARBA00011903"/>
    </source>
</evidence>
<evidence type="ECO:0000256" key="8">
    <source>
        <dbReference type="ARBA" id="ARBA00022692"/>
    </source>
</evidence>
<dbReference type="GO" id="GO:0005524">
    <property type="term" value="F:ATP binding"/>
    <property type="evidence" value="ECO:0007669"/>
    <property type="project" value="UniProtKB-KW"/>
</dbReference>
<keyword evidence="11" id="KW-0067">ATP-binding</keyword>
<keyword evidence="7" id="KW-0808">Transferase</keyword>
<dbReference type="Pfam" id="PF13807">
    <property type="entry name" value="GNVR"/>
    <property type="match status" value="1"/>
</dbReference>
<evidence type="ECO:0000256" key="13">
    <source>
        <dbReference type="ARBA" id="ARBA00023136"/>
    </source>
</evidence>
<dbReference type="Gene3D" id="3.40.50.300">
    <property type="entry name" value="P-loop containing nucleotide triphosphate hydrolases"/>
    <property type="match status" value="1"/>
</dbReference>
<keyword evidence="5" id="KW-1003">Cell membrane</keyword>
<dbReference type="GO" id="GO:0005886">
    <property type="term" value="C:plasma membrane"/>
    <property type="evidence" value="ECO:0007669"/>
    <property type="project" value="UniProtKB-SubCell"/>
</dbReference>
<evidence type="ECO:0000256" key="2">
    <source>
        <dbReference type="ARBA" id="ARBA00007316"/>
    </source>
</evidence>
<dbReference type="AlphaFoldDB" id="A0A562UFU0"/>
<dbReference type="GO" id="GO:0004715">
    <property type="term" value="F:non-membrane spanning protein tyrosine kinase activity"/>
    <property type="evidence" value="ECO:0007669"/>
    <property type="project" value="UniProtKB-EC"/>
</dbReference>
<dbReference type="SUPFAM" id="SSF52540">
    <property type="entry name" value="P-loop containing nucleoside triphosphate hydrolases"/>
    <property type="match status" value="1"/>
</dbReference>
<dbReference type="CDD" id="cd05387">
    <property type="entry name" value="BY-kinase"/>
    <property type="match status" value="1"/>
</dbReference>
<comment type="similarity">
    <text evidence="3">Belongs to the etk/wzc family.</text>
</comment>
<accession>A0A562UFU0</accession>
<sequence>MSNQLQNTNNNYKDFTEEESFDYKELLGKIISSWYIFVFSIAICVSLSILYLRYATPDYKITSKLLVQDEKSSPSGGPSNAMMTDFSSLFDLPSNAQNEIDIIKSRSLMEKVVEQLKLNLTIFRKGRFKSDELFYDSPFEVSLSSKTDSISSALYEIKIAENGVINVLSSQNDININTKFDDSVKLKEYSLIFKKILPKVAGTYLLSIIPKDNEVEALSKSLDVQLSDKQSTTIDIAFIYPVAKKGEVILQSLMNNYIQSNLENKVQTADSTVAFIDRRLIIVQKELSGVEKDFEGFKKENNLANIEEQSKALVTGANDYFNQLNVIEIQLSVINDLEKYVTNPANKNIIPSSLTDQDPVFADAIGKYNDLLIERSKMELSYKEDNPLVKSLDNQISEVKSNLIKSFEAYKKGLSISKKELVTRNSLFTNQIKSAPGKERVFLDYSRQQTLKQELYLYLLQKREETMLTKTSTISSTRIIDNAKSDRLPIKPNRSLIHLIGLALGILLPFIFLYFKSALTIRIFSKQDIEKHTQIPIVAEIGNNIENKNLVVVENSRSVISEQFRSLRTNLQYLIKQNDPQIIMLTSSMSGEGKTFISLNLGSTLAITGKKVLFMELDLRKPKLTSSLGLENLNGFTNCVVSENNDLDSYIRPLTFSENCFLMSSGPIPPNPAEILLNEKVPLIFAELKKKFDFIIIDSPPVGLVADSLLLEDYVNLSLYVVRQAYTFKSQLDILNKLVAEKKLKHAYLVVNDIATQKVGYYGYGYGYGHGYGYGDYIEGAKPTFFERINSWFKKKK</sequence>
<comment type="similarity">
    <text evidence="2">Belongs to the CpsD/CapB family.</text>
</comment>
<dbReference type="Proteomes" id="UP000317010">
    <property type="component" value="Unassembled WGS sequence"/>
</dbReference>
<dbReference type="PANTHER" id="PTHR32309:SF13">
    <property type="entry name" value="FERRIC ENTEROBACTIN TRANSPORT PROTEIN FEPE"/>
    <property type="match status" value="1"/>
</dbReference>
<dbReference type="Pfam" id="PF02706">
    <property type="entry name" value="Wzz"/>
    <property type="match status" value="1"/>
</dbReference>
<reference evidence="20 21" key="1">
    <citation type="submission" date="2019-07" db="EMBL/GenBank/DDBJ databases">
        <title>Genomic Encyclopedia of Archaeal and Bacterial Type Strains, Phase II (KMG-II): from individual species to whole genera.</title>
        <authorList>
            <person name="Goeker M."/>
        </authorList>
    </citation>
    <scope>NUCLEOTIDE SEQUENCE [LARGE SCALE GENOMIC DNA]</scope>
    <source>
        <strain evidence="20 21">ATCC BAA-1854</strain>
    </source>
</reference>
<dbReference type="InterPro" id="IPR005702">
    <property type="entry name" value="Wzc-like_C"/>
</dbReference>
<evidence type="ECO:0000259" key="18">
    <source>
        <dbReference type="Pfam" id="PF13614"/>
    </source>
</evidence>
<feature type="domain" description="AAA" evidence="18">
    <location>
        <begin position="581"/>
        <end position="713"/>
    </location>
</feature>
<dbReference type="EMBL" id="VLLI01000001">
    <property type="protein sequence ID" value="TWJ04613.1"/>
    <property type="molecule type" value="Genomic_DNA"/>
</dbReference>
<gene>
    <name evidence="20" type="ORF">JN11_00330</name>
</gene>
<proteinExistence type="inferred from homology"/>
<keyword evidence="12 16" id="KW-1133">Transmembrane helix</keyword>
<dbReference type="NCBIfam" id="TIGR01007">
    <property type="entry name" value="eps_fam"/>
    <property type="match status" value="1"/>
</dbReference>
<feature type="domain" description="Tyrosine-protein kinase G-rich" evidence="19">
    <location>
        <begin position="442"/>
        <end position="517"/>
    </location>
</feature>
<evidence type="ECO:0000256" key="14">
    <source>
        <dbReference type="ARBA" id="ARBA00023137"/>
    </source>
</evidence>